<name>A0A1V6TQA0_9EURO</name>
<keyword evidence="3" id="KW-1185">Reference proteome</keyword>
<evidence type="ECO:0000313" key="3">
    <source>
        <dbReference type="Proteomes" id="UP000191285"/>
    </source>
</evidence>
<gene>
    <name evidence="2" type="ORF">PENSTE_c003G09371</name>
</gene>
<dbReference type="GO" id="GO:0005737">
    <property type="term" value="C:cytoplasm"/>
    <property type="evidence" value="ECO:0007669"/>
    <property type="project" value="TreeGrafter"/>
</dbReference>
<dbReference type="SUPFAM" id="SSF56300">
    <property type="entry name" value="Metallo-dependent phosphatases"/>
    <property type="match status" value="1"/>
</dbReference>
<sequence>MILDETDDALTKQVMRSILADEDAQLVVLNGDLISGEATQSSNSSDYLHEVVSPLVEINQQWASTYGNHDSQANLDPSLDIFEQEAKYPTSLTKSDISGIRAGITNYYLMVYPHDTLDGPPALLLWFFDSRGGRNPSNRNDDVDSGVREDWVDESVVQWFIEQNANLTSEFGGPIPSLAFYHIPAHAMFEYQDKGVDTVTTPGINGETVVSQGSGDTKYTGQDSKFMQALLNTTGLLATFSGHDHENDWCFKWDNRTVDQNITGKNLNMCYGRHTGYGGYSDVARGARQILINQEELESQIKTWIRLEDGTVSAPVTLNSTYGHDRYGAIFSDKRSQFSGATSLYEQPYLLSIFYFWVAFWVFTHWRHWI</sequence>
<dbReference type="Proteomes" id="UP000191285">
    <property type="component" value="Unassembled WGS sequence"/>
</dbReference>
<protein>
    <recommendedName>
        <fullName evidence="1">Calcineurin-like phosphoesterase domain-containing protein</fullName>
    </recommendedName>
</protein>
<dbReference type="AlphaFoldDB" id="A0A1V6TQA0"/>
<evidence type="ECO:0000313" key="2">
    <source>
        <dbReference type="EMBL" id="OQE28562.1"/>
    </source>
</evidence>
<accession>A0A1V6TQA0</accession>
<proteinExistence type="predicted"/>
<feature type="domain" description="Calcineurin-like phosphoesterase" evidence="1">
    <location>
        <begin position="11"/>
        <end position="245"/>
    </location>
</feature>
<evidence type="ECO:0000259" key="1">
    <source>
        <dbReference type="Pfam" id="PF00149"/>
    </source>
</evidence>
<dbReference type="InterPro" id="IPR004843">
    <property type="entry name" value="Calcineurin-like_PHP"/>
</dbReference>
<dbReference type="GO" id="GO:0016788">
    <property type="term" value="F:hydrolase activity, acting on ester bonds"/>
    <property type="evidence" value="ECO:0007669"/>
    <property type="project" value="TreeGrafter"/>
</dbReference>
<reference evidence="3" key="1">
    <citation type="journal article" date="2017" name="Nat. Microbiol.">
        <title>Global analysis of biosynthetic gene clusters reveals vast potential of secondary metabolite production in Penicillium species.</title>
        <authorList>
            <person name="Nielsen J.C."/>
            <person name="Grijseels S."/>
            <person name="Prigent S."/>
            <person name="Ji B."/>
            <person name="Dainat J."/>
            <person name="Nielsen K.F."/>
            <person name="Frisvad J.C."/>
            <person name="Workman M."/>
            <person name="Nielsen J."/>
        </authorList>
    </citation>
    <scope>NUCLEOTIDE SEQUENCE [LARGE SCALE GENOMIC DNA]</scope>
    <source>
        <strain evidence="3">IBT 24891</strain>
    </source>
</reference>
<dbReference type="Pfam" id="PF00149">
    <property type="entry name" value="Metallophos"/>
    <property type="match status" value="1"/>
</dbReference>
<dbReference type="CDD" id="cd07383">
    <property type="entry name" value="MPP_Dcr2"/>
    <property type="match status" value="1"/>
</dbReference>
<dbReference type="PANTHER" id="PTHR32440">
    <property type="entry name" value="PHOSPHATASE DCR2-RELATED-RELATED"/>
    <property type="match status" value="1"/>
</dbReference>
<dbReference type="STRING" id="303698.A0A1V6TQA0"/>
<dbReference type="EMBL" id="MLKD01000003">
    <property type="protein sequence ID" value="OQE28562.1"/>
    <property type="molecule type" value="Genomic_DNA"/>
</dbReference>
<organism evidence="2 3">
    <name type="scientific">Penicillium steckii</name>
    <dbReference type="NCBI Taxonomy" id="303698"/>
    <lineage>
        <taxon>Eukaryota</taxon>
        <taxon>Fungi</taxon>
        <taxon>Dikarya</taxon>
        <taxon>Ascomycota</taxon>
        <taxon>Pezizomycotina</taxon>
        <taxon>Eurotiomycetes</taxon>
        <taxon>Eurotiomycetidae</taxon>
        <taxon>Eurotiales</taxon>
        <taxon>Aspergillaceae</taxon>
        <taxon>Penicillium</taxon>
    </lineage>
</organism>
<dbReference type="Gene3D" id="3.60.21.10">
    <property type="match status" value="1"/>
</dbReference>
<dbReference type="OrthoDB" id="783096at2759"/>
<dbReference type="PANTHER" id="PTHR32440:SF11">
    <property type="entry name" value="METALLOPHOSPHOESTERASE DOMAIN-CONTAINING PROTEIN"/>
    <property type="match status" value="1"/>
</dbReference>
<comment type="caution">
    <text evidence="2">The sequence shown here is derived from an EMBL/GenBank/DDBJ whole genome shotgun (WGS) entry which is preliminary data.</text>
</comment>
<dbReference type="InterPro" id="IPR029052">
    <property type="entry name" value="Metallo-depent_PP-like"/>
</dbReference>